<name>V6HDN8_9LEPT</name>
<sequence length="81" mass="9579">MDAKIEILRSDMNERFAQMDVKFETFRTEIRSDIADLKVDIHAAITSQTRWIFTSLLGMAAIMPILFKFMDKMLRYLDILF</sequence>
<reference evidence="2 3" key="1">
    <citation type="submission" date="2013-05" db="EMBL/GenBank/DDBJ databases">
        <authorList>
            <person name="Harkins D.M."/>
            <person name="Durkin A.S."/>
            <person name="Brinkac L.M."/>
            <person name="Haft D.H."/>
            <person name="Selengut J.D."/>
            <person name="Sanka R."/>
            <person name="DePew J."/>
            <person name="Purushe J."/>
            <person name="Hartskeerl R.A."/>
            <person name="Ahmed A."/>
            <person name="van der Linden H."/>
            <person name="Goris M.G.A."/>
            <person name="Vinetz J.M."/>
            <person name="Sutton G.G."/>
            <person name="Nierman W.C."/>
            <person name="Fouts D.E."/>
        </authorList>
    </citation>
    <scope>NUCLEOTIDE SEQUENCE [LARGE SCALE GENOMIC DNA]</scope>
    <source>
        <strain evidence="2 3">10</strain>
    </source>
</reference>
<proteinExistence type="predicted"/>
<gene>
    <name evidence="2" type="ORF">LEP1GSC047_2058</name>
</gene>
<accession>V6HDN8</accession>
<evidence type="ECO:0000256" key="1">
    <source>
        <dbReference type="SAM" id="Phobius"/>
    </source>
</evidence>
<dbReference type="AlphaFoldDB" id="V6HDN8"/>
<dbReference type="EMBL" id="AHMM02000008">
    <property type="protein sequence ID" value="EQA38286.1"/>
    <property type="molecule type" value="Genomic_DNA"/>
</dbReference>
<evidence type="ECO:0000313" key="2">
    <source>
        <dbReference type="EMBL" id="EQA38286.1"/>
    </source>
</evidence>
<keyword evidence="1" id="KW-0812">Transmembrane</keyword>
<dbReference type="Proteomes" id="UP000018719">
    <property type="component" value="Unassembled WGS sequence"/>
</dbReference>
<feature type="transmembrane region" description="Helical" evidence="1">
    <location>
        <begin position="51"/>
        <end position="70"/>
    </location>
</feature>
<comment type="caution">
    <text evidence="2">The sequence shown here is derived from an EMBL/GenBank/DDBJ whole genome shotgun (WGS) entry which is preliminary data.</text>
</comment>
<keyword evidence="1" id="KW-1133">Transmembrane helix</keyword>
<evidence type="ECO:0000313" key="3">
    <source>
        <dbReference type="Proteomes" id="UP000018719"/>
    </source>
</evidence>
<dbReference type="STRING" id="1049790.LEP1GSC047_2058"/>
<protein>
    <submittedName>
        <fullName evidence="2">Uncharacterized protein</fullName>
    </submittedName>
</protein>
<keyword evidence="1" id="KW-0472">Membrane</keyword>
<organism evidence="2 3">
    <name type="scientific">Leptospira inadai serovar Lyme str. 10</name>
    <dbReference type="NCBI Taxonomy" id="1049790"/>
    <lineage>
        <taxon>Bacteria</taxon>
        <taxon>Pseudomonadati</taxon>
        <taxon>Spirochaetota</taxon>
        <taxon>Spirochaetia</taxon>
        <taxon>Leptospirales</taxon>
        <taxon>Leptospiraceae</taxon>
        <taxon>Leptospira</taxon>
    </lineage>
</organism>